<dbReference type="OrthoDB" id="9785229at2"/>
<dbReference type="Pfam" id="PF00005">
    <property type="entry name" value="ABC_tran"/>
    <property type="match status" value="1"/>
</dbReference>
<dbReference type="SUPFAM" id="SSF52540">
    <property type="entry name" value="P-loop containing nucleoside triphosphate hydrolases"/>
    <property type="match status" value="1"/>
</dbReference>
<keyword evidence="5" id="KW-1185">Reference proteome</keyword>
<sequence>MSSPVITLTELAFRVEDRDILRGVNLSIERGETFALLGSNGAGKSTLLSMISGNQRPTEGEAIVFGQAPKTDSRVSILSDVVPLFPMLKVKEIIQYFDAFYGRAPNANNELVEVLELGTIFNKLFRTLSKGQRKRVGLYLALASKPELLIMDEPTSDLDPLIREQIWKRLLNDPDMTVLFTTHDWEEARAYADRLTFIHDGALLTQPATPQALLTSPEGIGARKLVIPTTAADEGMIADLRHVRLEDEYHIFADGRTEELVSRLSRVTLNFSVLDSTLQDAYQYLIKTKTA</sequence>
<dbReference type="InterPro" id="IPR027417">
    <property type="entry name" value="P-loop_NTPase"/>
</dbReference>
<evidence type="ECO:0000259" key="3">
    <source>
        <dbReference type="PROSITE" id="PS50893"/>
    </source>
</evidence>
<comment type="caution">
    <text evidence="4">The sequence shown here is derived from an EMBL/GenBank/DDBJ whole genome shotgun (WGS) entry which is preliminary data.</text>
</comment>
<evidence type="ECO:0000313" key="4">
    <source>
        <dbReference type="EMBL" id="TXF87113.1"/>
    </source>
</evidence>
<keyword evidence="2 4" id="KW-0067">ATP-binding</keyword>
<dbReference type="CDD" id="cd03230">
    <property type="entry name" value="ABC_DR_subfamily_A"/>
    <property type="match status" value="1"/>
</dbReference>
<evidence type="ECO:0000256" key="1">
    <source>
        <dbReference type="ARBA" id="ARBA00022741"/>
    </source>
</evidence>
<feature type="domain" description="ABC transporter" evidence="3">
    <location>
        <begin position="6"/>
        <end position="225"/>
    </location>
</feature>
<dbReference type="Proteomes" id="UP000321907">
    <property type="component" value="Unassembled WGS sequence"/>
</dbReference>
<name>A0A5C7FAF1_9BACT</name>
<dbReference type="SMART" id="SM00382">
    <property type="entry name" value="AAA"/>
    <property type="match status" value="1"/>
</dbReference>
<dbReference type="InterPro" id="IPR003439">
    <property type="entry name" value="ABC_transporter-like_ATP-bd"/>
</dbReference>
<dbReference type="PROSITE" id="PS50893">
    <property type="entry name" value="ABC_TRANSPORTER_2"/>
    <property type="match status" value="1"/>
</dbReference>
<dbReference type="EMBL" id="VOXD01000036">
    <property type="protein sequence ID" value="TXF87113.1"/>
    <property type="molecule type" value="Genomic_DNA"/>
</dbReference>
<reference evidence="4 5" key="1">
    <citation type="submission" date="2019-08" db="EMBL/GenBank/DDBJ databases">
        <title>Lewinella sp. strain SSH13 Genome sequencing and assembly.</title>
        <authorList>
            <person name="Kim I."/>
        </authorList>
    </citation>
    <scope>NUCLEOTIDE SEQUENCE [LARGE SCALE GENOMIC DNA]</scope>
    <source>
        <strain evidence="4 5">SSH13</strain>
    </source>
</reference>
<accession>A0A5C7FAF1</accession>
<dbReference type="Gene3D" id="3.40.50.300">
    <property type="entry name" value="P-loop containing nucleotide triphosphate hydrolases"/>
    <property type="match status" value="1"/>
</dbReference>
<evidence type="ECO:0000313" key="5">
    <source>
        <dbReference type="Proteomes" id="UP000321907"/>
    </source>
</evidence>
<dbReference type="RefSeq" id="WP_147932285.1">
    <property type="nucleotide sequence ID" value="NZ_VOXD01000036.1"/>
</dbReference>
<proteinExistence type="predicted"/>
<dbReference type="PANTHER" id="PTHR43038:SF3">
    <property type="entry name" value="ABC TRANSPORTER G FAMILY MEMBER 20 ISOFORM X1"/>
    <property type="match status" value="1"/>
</dbReference>
<evidence type="ECO:0000256" key="2">
    <source>
        <dbReference type="ARBA" id="ARBA00022840"/>
    </source>
</evidence>
<keyword evidence="1" id="KW-0547">Nucleotide-binding</keyword>
<dbReference type="InterPro" id="IPR003593">
    <property type="entry name" value="AAA+_ATPase"/>
</dbReference>
<gene>
    <name evidence="4" type="ORF">FUA23_18650</name>
</gene>
<dbReference type="PANTHER" id="PTHR43038">
    <property type="entry name" value="ATP-BINDING CASSETTE, SUB-FAMILY H, MEMBER 1"/>
    <property type="match status" value="1"/>
</dbReference>
<organism evidence="4 5">
    <name type="scientific">Neolewinella aurantiaca</name>
    <dbReference type="NCBI Taxonomy" id="2602767"/>
    <lineage>
        <taxon>Bacteria</taxon>
        <taxon>Pseudomonadati</taxon>
        <taxon>Bacteroidota</taxon>
        <taxon>Saprospiria</taxon>
        <taxon>Saprospirales</taxon>
        <taxon>Lewinellaceae</taxon>
        <taxon>Neolewinella</taxon>
    </lineage>
</organism>
<protein>
    <submittedName>
        <fullName evidence="4">ABC transporter ATP-binding protein</fullName>
    </submittedName>
</protein>
<dbReference type="GO" id="GO:0016887">
    <property type="term" value="F:ATP hydrolysis activity"/>
    <property type="evidence" value="ECO:0007669"/>
    <property type="project" value="InterPro"/>
</dbReference>
<dbReference type="GO" id="GO:0005524">
    <property type="term" value="F:ATP binding"/>
    <property type="evidence" value="ECO:0007669"/>
    <property type="project" value="UniProtKB-KW"/>
</dbReference>
<dbReference type="AlphaFoldDB" id="A0A5C7FAF1"/>